<dbReference type="GO" id="GO:0003677">
    <property type="term" value="F:DNA binding"/>
    <property type="evidence" value="ECO:0007669"/>
    <property type="project" value="InterPro"/>
</dbReference>
<keyword evidence="2" id="KW-0472">Membrane</keyword>
<dbReference type="STRING" id="390242.SAMN04488024_11210"/>
<keyword evidence="4" id="KW-1185">Reference proteome</keyword>
<protein>
    <recommendedName>
        <fullName evidence="5">Regulatory protein, luxR family</fullName>
    </recommendedName>
</protein>
<evidence type="ECO:0008006" key="5">
    <source>
        <dbReference type="Google" id="ProtNLM"/>
    </source>
</evidence>
<feature type="transmembrane region" description="Helical" evidence="2">
    <location>
        <begin position="416"/>
        <end position="435"/>
    </location>
</feature>
<organism evidence="3 4">
    <name type="scientific">Pedobacter soli</name>
    <dbReference type="NCBI Taxonomy" id="390242"/>
    <lineage>
        <taxon>Bacteria</taxon>
        <taxon>Pseudomonadati</taxon>
        <taxon>Bacteroidota</taxon>
        <taxon>Sphingobacteriia</taxon>
        <taxon>Sphingobacteriales</taxon>
        <taxon>Sphingobacteriaceae</taxon>
        <taxon>Pedobacter</taxon>
    </lineage>
</organism>
<evidence type="ECO:0000256" key="2">
    <source>
        <dbReference type="SAM" id="Phobius"/>
    </source>
</evidence>
<dbReference type="Gene3D" id="1.10.10.10">
    <property type="entry name" value="Winged helix-like DNA-binding domain superfamily/Winged helix DNA-binding domain"/>
    <property type="match status" value="1"/>
</dbReference>
<evidence type="ECO:0000256" key="1">
    <source>
        <dbReference type="SAM" id="Coils"/>
    </source>
</evidence>
<proteinExistence type="predicted"/>
<accession>A0A1G7A9E7</accession>
<dbReference type="GO" id="GO:0006355">
    <property type="term" value="P:regulation of DNA-templated transcription"/>
    <property type="evidence" value="ECO:0007669"/>
    <property type="project" value="InterPro"/>
</dbReference>
<dbReference type="RefSeq" id="WP_090771931.1">
    <property type="nucleotide sequence ID" value="NZ_FMZH01000012.1"/>
</dbReference>
<dbReference type="InterPro" id="IPR036388">
    <property type="entry name" value="WH-like_DNA-bd_sf"/>
</dbReference>
<evidence type="ECO:0000313" key="3">
    <source>
        <dbReference type="EMBL" id="SDE11514.1"/>
    </source>
</evidence>
<keyword evidence="1" id="KW-0175">Coiled coil</keyword>
<feature type="coiled-coil region" evidence="1">
    <location>
        <begin position="446"/>
        <end position="490"/>
    </location>
</feature>
<dbReference type="AlphaFoldDB" id="A0A1G7A9E7"/>
<gene>
    <name evidence="3" type="ORF">SAMN04488024_11210</name>
</gene>
<keyword evidence="2" id="KW-0812">Transmembrane</keyword>
<dbReference type="SUPFAM" id="SSF46894">
    <property type="entry name" value="C-terminal effector domain of the bipartite response regulators"/>
    <property type="match status" value="1"/>
</dbReference>
<reference evidence="4" key="1">
    <citation type="submission" date="2016-10" db="EMBL/GenBank/DDBJ databases">
        <authorList>
            <person name="Varghese N."/>
            <person name="Submissions S."/>
        </authorList>
    </citation>
    <scope>NUCLEOTIDE SEQUENCE [LARGE SCALE GENOMIC DNA]</scope>
    <source>
        <strain evidence="4">DSM 18609</strain>
    </source>
</reference>
<sequence length="619" mass="71288">MKTTVFKNIPFYLGSFMCCLSLARAQKPADSSALFRLSEKDRPALLTKLAEKDRTGGNYAAALVKAQQSTGLALKHKNYLEATKAYLMLANVYANTKQLALAKKMTDTTLVMAQLAHQPLAMAYACYAQALLYNAIDNTELVTKYCQQGLKALEKTADPYLSAKIYYQLYALNTRWDNVANVNRYAKAATVNALQASDYNLLSNCYVACSVAADYNYAASKNEVMRDSIIYYLNRAEQLYQQHGQDVARKTYAIVCINSADYYVRFFPETDEQAKNNAIRYAGMAEEVMRNAVNGEEIRANGLGILSEFAKRDKNMPLVEAYLQQAYSIMKSQETPYYPTLITVAMGLADFYEQQGDFQKALIFQQKITEYNKKLFDQKQVLNAQKLEIQYESEKKNNEVKLLKQSEKYARQQQNLYIGIAIASLLGLVFMFRSYHFRLRYSIQRERELDLEKQEAELQARLEKEEQSRLKAEQQLLESQQQQLQKEMMASKLQLAHKKEMLFQIKEQLGTNSTLNINKIWNEELLLDHDFEQAKFQIQEVHPDFFTLLIQQAQQKLTTLDLKLCAYLHLNMDTKKIAQILHIEAKSVRMSRYRIKQKLGLSKEDDLNLFLQHVGTKQV</sequence>
<keyword evidence="2" id="KW-1133">Transmembrane helix</keyword>
<evidence type="ECO:0000313" key="4">
    <source>
        <dbReference type="Proteomes" id="UP000199455"/>
    </source>
</evidence>
<dbReference type="InterPro" id="IPR016032">
    <property type="entry name" value="Sig_transdc_resp-reg_C-effctor"/>
</dbReference>
<dbReference type="Proteomes" id="UP000199455">
    <property type="component" value="Unassembled WGS sequence"/>
</dbReference>
<dbReference type="Gene3D" id="1.25.40.10">
    <property type="entry name" value="Tetratricopeptide repeat domain"/>
    <property type="match status" value="2"/>
</dbReference>
<dbReference type="InterPro" id="IPR011990">
    <property type="entry name" value="TPR-like_helical_dom_sf"/>
</dbReference>
<name>A0A1G7A9E7_9SPHI</name>
<dbReference type="EMBL" id="FMZH01000012">
    <property type="protein sequence ID" value="SDE11514.1"/>
    <property type="molecule type" value="Genomic_DNA"/>
</dbReference>